<sequence>MANQKRIGRQTPTQSVIIPYQKTLSDEAVAYYERSGLSCYEWQKNLLDPIMAVDDDGLWVHQKFGYAIPRRNGKTEVIYMKEIWALEQGLNVLHTAHLISTSHSSFEKVKRYLEKSGYKNGDDFNSIKAKGQERIELFKSGSVIQFRTRTSYGGLGEGFDLMIIDEAQEYTTDQEAALKYTVTDSDNPQTIMCGTPPTPTSSGTVFTDYRDDVLTELRLFYDMSGGYFQKGLVQKITAEK</sequence>
<gene>
    <name evidence="1" type="ORF">GTO87_05120</name>
</gene>
<dbReference type="EMBL" id="CP047418">
    <property type="protein sequence ID" value="QLL78041.1"/>
    <property type="molecule type" value="Genomic_DNA"/>
</dbReference>
<accession>A0A7H9EKG1</accession>
<dbReference type="KEGG" id="lsw:GTO87_05120"/>
<dbReference type="Proteomes" id="UP000510886">
    <property type="component" value="Chromosome"/>
</dbReference>
<dbReference type="InterPro" id="IPR027417">
    <property type="entry name" value="P-loop_NTPase"/>
</dbReference>
<proteinExistence type="predicted"/>
<evidence type="ECO:0000313" key="2">
    <source>
        <dbReference type="Proteomes" id="UP000510886"/>
    </source>
</evidence>
<organism evidence="1 2">
    <name type="scientific">Ligilactobacillus saerimneri</name>
    <dbReference type="NCBI Taxonomy" id="228229"/>
    <lineage>
        <taxon>Bacteria</taxon>
        <taxon>Bacillati</taxon>
        <taxon>Bacillota</taxon>
        <taxon>Bacilli</taxon>
        <taxon>Lactobacillales</taxon>
        <taxon>Lactobacillaceae</taxon>
        <taxon>Ligilactobacillus</taxon>
    </lineage>
</organism>
<dbReference type="Gene3D" id="3.40.50.300">
    <property type="entry name" value="P-loop containing nucleotide triphosphate hydrolases"/>
    <property type="match status" value="1"/>
</dbReference>
<dbReference type="AlphaFoldDB" id="A0A7H9EKG1"/>
<protein>
    <submittedName>
        <fullName evidence="1">Terminase</fullName>
    </submittedName>
</protein>
<reference evidence="1 2" key="1">
    <citation type="submission" date="2020-01" db="EMBL/GenBank/DDBJ databases">
        <title>Complete and circular genome sequences of six lactobacillus isolates from horses.</title>
        <authorList>
            <person name="Hassan H.M."/>
        </authorList>
    </citation>
    <scope>NUCLEOTIDE SEQUENCE [LARGE SCALE GENOMIC DNA]</scope>
    <source>
        <strain evidence="1 2">1A</strain>
    </source>
</reference>
<dbReference type="SUPFAM" id="SSF52540">
    <property type="entry name" value="P-loop containing nucleoside triphosphate hydrolases"/>
    <property type="match status" value="1"/>
</dbReference>
<evidence type="ECO:0000313" key="1">
    <source>
        <dbReference type="EMBL" id="QLL78041.1"/>
    </source>
</evidence>
<name>A0A7H9EKG1_9LACO</name>